<dbReference type="OrthoDB" id="9804290at2"/>
<proteinExistence type="predicted"/>
<protein>
    <submittedName>
        <fullName evidence="3">Uncharacterized protein</fullName>
    </submittedName>
</protein>
<keyword evidence="4" id="KW-1185">Reference proteome</keyword>
<name>A0A4P6ZJY6_9LACO</name>
<dbReference type="Pfam" id="PF14480">
    <property type="entry name" value="DNA_pol3_a_NI"/>
    <property type="match status" value="1"/>
</dbReference>
<feature type="domain" description="DNA polymerase III PolC-like N-terminal" evidence="1">
    <location>
        <begin position="93"/>
        <end position="202"/>
    </location>
</feature>
<dbReference type="InterPro" id="IPR024754">
    <property type="entry name" value="DNA_PolC-like_N_II"/>
</dbReference>
<accession>A0A4P6ZJY6</accession>
<dbReference type="AlphaFoldDB" id="A0A4P6ZJY6"/>
<evidence type="ECO:0000313" key="3">
    <source>
        <dbReference type="EMBL" id="QBP17954.1"/>
    </source>
</evidence>
<sequence length="204" mass="23310">MASYQHDLFKKLIEKLQLTTPSAQKALQDGLLTELVIHDRSNLWSFQITLASIMPYKIFQDFMQRLHNVFAGSSLKVTFHIDQPKVTDSLIKDYWLWVVNNCHLSSILKQQLAKNSQLKVTNGQVSLDTKERSLRSFLMDGALVDLEDTYHQLGFPNFKIHVAGVSSKRNLPTQVVDFPIKKTKSDVKLAREAVKALDNDEKPK</sequence>
<evidence type="ECO:0000259" key="2">
    <source>
        <dbReference type="Pfam" id="PF14480"/>
    </source>
</evidence>
<gene>
    <name evidence="3" type="ORF">ELX58_02045</name>
</gene>
<dbReference type="InterPro" id="IPR028112">
    <property type="entry name" value="DNA_PolC-type_N_I"/>
</dbReference>
<dbReference type="RefSeq" id="WP_133441500.1">
    <property type="nucleotide sequence ID" value="NZ_CP034726.1"/>
</dbReference>
<organism evidence="3 4">
    <name type="scientific">Acetilactobacillus jinshanensis</name>
    <dbReference type="NCBI Taxonomy" id="1720083"/>
    <lineage>
        <taxon>Bacteria</taxon>
        <taxon>Bacillati</taxon>
        <taxon>Bacillota</taxon>
        <taxon>Bacilli</taxon>
        <taxon>Lactobacillales</taxon>
        <taxon>Lactobacillaceae</taxon>
        <taxon>Acetilactobacillus</taxon>
    </lineage>
</organism>
<feature type="domain" description="DNA polymerase III PolC-type N-terminal" evidence="2">
    <location>
        <begin position="8"/>
        <end position="81"/>
    </location>
</feature>
<dbReference type="KEGG" id="lji:ELX58_02045"/>
<dbReference type="Proteomes" id="UP000294321">
    <property type="component" value="Chromosome"/>
</dbReference>
<dbReference type="EMBL" id="CP034726">
    <property type="protein sequence ID" value="QBP17954.1"/>
    <property type="molecule type" value="Genomic_DNA"/>
</dbReference>
<dbReference type="Pfam" id="PF11490">
    <property type="entry name" value="DNA_pol3_a_NII"/>
    <property type="match status" value="1"/>
</dbReference>
<evidence type="ECO:0000313" key="4">
    <source>
        <dbReference type="Proteomes" id="UP000294321"/>
    </source>
</evidence>
<reference evidence="4" key="1">
    <citation type="submission" date="2018-12" db="EMBL/GenBank/DDBJ databases">
        <title>A new species of lactobacillus.</title>
        <authorList>
            <person name="Jian Y."/>
            <person name="Xin L."/>
            <person name="Hong Z.J."/>
            <person name="Ming L.Z."/>
            <person name="Hong X.Z."/>
        </authorList>
    </citation>
    <scope>NUCLEOTIDE SEQUENCE [LARGE SCALE GENOMIC DNA]</scope>
    <source>
        <strain evidence="4">HSLZ-75</strain>
    </source>
</reference>
<evidence type="ECO:0000259" key="1">
    <source>
        <dbReference type="Pfam" id="PF11490"/>
    </source>
</evidence>